<dbReference type="EMBL" id="KV453929">
    <property type="protein sequence ID" value="ODV74096.1"/>
    <property type="molecule type" value="Genomic_DNA"/>
</dbReference>
<evidence type="ECO:0000313" key="1">
    <source>
        <dbReference type="EMBL" id="ODV70637.1"/>
    </source>
</evidence>
<dbReference type="AlphaFoldDB" id="A0A1E4RTN8"/>
<dbReference type="GeneID" id="30990462"/>
<organism evidence="1 3">
    <name type="scientific">Cyberlindnera jadinii (strain ATCC 18201 / CBS 1600 / BCRC 20928 / JCM 3617 / NBRC 0987 / NRRL Y-1542)</name>
    <name type="common">Torula yeast</name>
    <name type="synonym">Candida utilis</name>
    <dbReference type="NCBI Taxonomy" id="983966"/>
    <lineage>
        <taxon>Eukaryota</taxon>
        <taxon>Fungi</taxon>
        <taxon>Dikarya</taxon>
        <taxon>Ascomycota</taxon>
        <taxon>Saccharomycotina</taxon>
        <taxon>Saccharomycetes</taxon>
        <taxon>Phaffomycetales</taxon>
        <taxon>Phaffomycetaceae</taxon>
        <taxon>Cyberlindnera</taxon>
    </lineage>
</organism>
<keyword evidence="3" id="KW-1185">Reference proteome</keyword>
<proteinExistence type="predicted"/>
<evidence type="ECO:0000313" key="2">
    <source>
        <dbReference type="EMBL" id="ODV74096.1"/>
    </source>
</evidence>
<evidence type="ECO:0000313" key="3">
    <source>
        <dbReference type="Proteomes" id="UP000094389"/>
    </source>
</evidence>
<reference evidence="1 3" key="1">
    <citation type="journal article" date="2016" name="Proc. Natl. Acad. Sci. U.S.A.">
        <title>Comparative genomics of biotechnologically important yeasts.</title>
        <authorList>
            <person name="Riley R."/>
            <person name="Haridas S."/>
            <person name="Wolfe K.H."/>
            <person name="Lopes M.R."/>
            <person name="Hittinger C.T."/>
            <person name="Goeker M."/>
            <person name="Salamov A.A."/>
            <person name="Wisecaver J.H."/>
            <person name="Long T.M."/>
            <person name="Calvey C.H."/>
            <person name="Aerts A.L."/>
            <person name="Barry K.W."/>
            <person name="Choi C."/>
            <person name="Clum A."/>
            <person name="Coughlan A.Y."/>
            <person name="Deshpande S."/>
            <person name="Douglass A.P."/>
            <person name="Hanson S.J."/>
            <person name="Klenk H.-P."/>
            <person name="LaButti K.M."/>
            <person name="Lapidus A."/>
            <person name="Lindquist E.A."/>
            <person name="Lipzen A.M."/>
            <person name="Meier-Kolthoff J.P."/>
            <person name="Ohm R.A."/>
            <person name="Otillar R.P."/>
            <person name="Pangilinan J.L."/>
            <person name="Peng Y."/>
            <person name="Rokas A."/>
            <person name="Rosa C.A."/>
            <person name="Scheuner C."/>
            <person name="Sibirny A.A."/>
            <person name="Slot J.C."/>
            <person name="Stielow J.B."/>
            <person name="Sun H."/>
            <person name="Kurtzman C.P."/>
            <person name="Blackwell M."/>
            <person name="Grigoriev I.V."/>
            <person name="Jeffries T.W."/>
        </authorList>
    </citation>
    <scope>NUCLEOTIDE SEQUENCE [LARGE SCALE GENOMIC DNA]</scope>
    <source>
        <strain evidence="3">ATCC 18201 / CBS 1600 / BCRC 20928 / JCM 3617 / NBRC 0987 / NRRL Y-1542</strain>
        <strain evidence="1">NRRL Y-1542</strain>
    </source>
</reference>
<name>A0A1E4RTN8_CYBJN</name>
<dbReference type="EMBL" id="KV453957">
    <property type="protein sequence ID" value="ODV70637.1"/>
    <property type="molecule type" value="Genomic_DNA"/>
</dbReference>
<gene>
    <name evidence="2" type="ORF">CYBJADRAFT_167478</name>
    <name evidence="1" type="ORF">CYBJADRAFT_170094</name>
</gene>
<dbReference type="RefSeq" id="XP_020071135.1">
    <property type="nucleotide sequence ID" value="XM_020214924.1"/>
</dbReference>
<dbReference type="GeneID" id="30989320"/>
<dbReference type="Proteomes" id="UP000094389">
    <property type="component" value="Unassembled WGS sequence"/>
</dbReference>
<accession>A0A1E4RTN8</accession>
<dbReference type="RefSeq" id="XP_020067676.1">
    <property type="nucleotide sequence ID" value="XM_020216066.1"/>
</dbReference>
<protein>
    <submittedName>
        <fullName evidence="1">Uncharacterized protein</fullName>
    </submittedName>
</protein>
<sequence length="93" mass="10929">MLSMKWVNYTSAKSASSHRYEPDRVETKLQTTLVICKQTYLLSWSCRCRLSSLSTNAMLIWSMVYTITSRRSIVYITSLVQLRYLKKSTNSRY</sequence>